<comment type="caution">
    <text evidence="2">The sequence shown here is derived from an EMBL/GenBank/DDBJ whole genome shotgun (WGS) entry which is preliminary data.</text>
</comment>
<evidence type="ECO:0000256" key="1">
    <source>
        <dbReference type="SAM" id="MobiDB-lite"/>
    </source>
</evidence>
<organism evidence="2 3">
    <name type="scientific">Dreissena polymorpha</name>
    <name type="common">Zebra mussel</name>
    <name type="synonym">Mytilus polymorpha</name>
    <dbReference type="NCBI Taxonomy" id="45954"/>
    <lineage>
        <taxon>Eukaryota</taxon>
        <taxon>Metazoa</taxon>
        <taxon>Spiralia</taxon>
        <taxon>Lophotrochozoa</taxon>
        <taxon>Mollusca</taxon>
        <taxon>Bivalvia</taxon>
        <taxon>Autobranchia</taxon>
        <taxon>Heteroconchia</taxon>
        <taxon>Euheterodonta</taxon>
        <taxon>Imparidentia</taxon>
        <taxon>Neoheterodontei</taxon>
        <taxon>Myida</taxon>
        <taxon>Dreissenoidea</taxon>
        <taxon>Dreissenidae</taxon>
        <taxon>Dreissena</taxon>
    </lineage>
</organism>
<keyword evidence="3" id="KW-1185">Reference proteome</keyword>
<dbReference type="AlphaFoldDB" id="A0A9D4N3W6"/>
<dbReference type="Proteomes" id="UP000828390">
    <property type="component" value="Unassembled WGS sequence"/>
</dbReference>
<evidence type="ECO:0000313" key="3">
    <source>
        <dbReference type="Proteomes" id="UP000828390"/>
    </source>
</evidence>
<reference evidence="2" key="2">
    <citation type="submission" date="2020-11" db="EMBL/GenBank/DDBJ databases">
        <authorList>
            <person name="McCartney M.A."/>
            <person name="Auch B."/>
            <person name="Kono T."/>
            <person name="Mallez S."/>
            <person name="Becker A."/>
            <person name="Gohl D.M."/>
            <person name="Silverstein K.A.T."/>
            <person name="Koren S."/>
            <person name="Bechman K.B."/>
            <person name="Herman A."/>
            <person name="Abrahante J.E."/>
            <person name="Garbe J."/>
        </authorList>
    </citation>
    <scope>NUCLEOTIDE SEQUENCE</scope>
    <source>
        <strain evidence="2">Duluth1</strain>
        <tissue evidence="2">Whole animal</tissue>
    </source>
</reference>
<gene>
    <name evidence="2" type="ORF">DPMN_011410</name>
</gene>
<protein>
    <submittedName>
        <fullName evidence="2">Uncharacterized protein</fullName>
    </submittedName>
</protein>
<feature type="region of interest" description="Disordered" evidence="1">
    <location>
        <begin position="126"/>
        <end position="148"/>
    </location>
</feature>
<proteinExistence type="predicted"/>
<reference evidence="2" key="1">
    <citation type="journal article" date="2019" name="bioRxiv">
        <title>The Genome of the Zebra Mussel, Dreissena polymorpha: A Resource for Invasive Species Research.</title>
        <authorList>
            <person name="McCartney M.A."/>
            <person name="Auch B."/>
            <person name="Kono T."/>
            <person name="Mallez S."/>
            <person name="Zhang Y."/>
            <person name="Obille A."/>
            <person name="Becker A."/>
            <person name="Abrahante J.E."/>
            <person name="Garbe J."/>
            <person name="Badalamenti J.P."/>
            <person name="Herman A."/>
            <person name="Mangelson H."/>
            <person name="Liachko I."/>
            <person name="Sullivan S."/>
            <person name="Sone E.D."/>
            <person name="Koren S."/>
            <person name="Silverstein K.A.T."/>
            <person name="Beckman K.B."/>
            <person name="Gohl D.M."/>
        </authorList>
    </citation>
    <scope>NUCLEOTIDE SEQUENCE</scope>
    <source>
        <strain evidence="2">Duluth1</strain>
        <tissue evidence="2">Whole animal</tissue>
    </source>
</reference>
<name>A0A9D4N3W6_DREPO</name>
<sequence length="196" mass="22403">MTRVFAITGRQRHSLPHIERRSYIHALETILEDSSTTDMLKTYNADYTFMVETYAGSYGQLADRHAMSYHNYDEILTENMDPMPRFPERQYSSDDITKGRIQISGILRKNQPSTILKTSKLQVPDHAEERKFKSTLPKPKPSGELNIDHKHSKCAVDVHRDVADCDSLDNGLVEALNNDRFIHVGSNSIYYVSANV</sequence>
<dbReference type="EMBL" id="JAIWYP010000001">
    <property type="protein sequence ID" value="KAH3887393.1"/>
    <property type="molecule type" value="Genomic_DNA"/>
</dbReference>
<evidence type="ECO:0000313" key="2">
    <source>
        <dbReference type="EMBL" id="KAH3887393.1"/>
    </source>
</evidence>
<accession>A0A9D4N3W6</accession>